<evidence type="ECO:0000256" key="15">
    <source>
        <dbReference type="SAM" id="MobiDB-lite"/>
    </source>
</evidence>
<dbReference type="InterPro" id="IPR029061">
    <property type="entry name" value="THDP-binding"/>
</dbReference>
<dbReference type="FunFam" id="3.40.50.1220:FF:000008">
    <property type="entry name" value="Acetolactate synthase"/>
    <property type="match status" value="1"/>
</dbReference>
<dbReference type="Gene3D" id="3.40.50.1220">
    <property type="entry name" value="TPP-binding domain"/>
    <property type="match status" value="1"/>
</dbReference>
<dbReference type="NCBIfam" id="NF005860">
    <property type="entry name" value="PRK07789.1"/>
    <property type="match status" value="1"/>
</dbReference>
<dbReference type="Gene3D" id="3.40.50.970">
    <property type="match status" value="2"/>
</dbReference>
<name>A0A562UQT1_9ACTN</name>
<evidence type="ECO:0000313" key="20">
    <source>
        <dbReference type="Proteomes" id="UP000321617"/>
    </source>
</evidence>
<dbReference type="PANTHER" id="PTHR18968:SF13">
    <property type="entry name" value="ACETOLACTATE SYNTHASE CATALYTIC SUBUNIT, MITOCHONDRIAL"/>
    <property type="match status" value="1"/>
</dbReference>
<feature type="domain" description="Thiamine pyrophosphate enzyme TPP-binding" evidence="17">
    <location>
        <begin position="410"/>
        <end position="563"/>
    </location>
</feature>
<keyword evidence="20" id="KW-1185">Reference proteome</keyword>
<dbReference type="GO" id="GO:0000287">
    <property type="term" value="F:magnesium ion binding"/>
    <property type="evidence" value="ECO:0007669"/>
    <property type="project" value="UniProtKB-UniRule"/>
</dbReference>
<feature type="domain" description="Thiamine pyrophosphate enzyme N-terminal TPP-binding" evidence="18">
    <location>
        <begin position="24"/>
        <end position="138"/>
    </location>
</feature>
<dbReference type="SUPFAM" id="SSF52518">
    <property type="entry name" value="Thiamin diphosphate-binding fold (THDP-binding)"/>
    <property type="match status" value="2"/>
</dbReference>
<evidence type="ECO:0000256" key="11">
    <source>
        <dbReference type="ARBA" id="ARBA00023052"/>
    </source>
</evidence>
<dbReference type="GO" id="GO:0009097">
    <property type="term" value="P:isoleucine biosynthetic process"/>
    <property type="evidence" value="ECO:0007669"/>
    <property type="project" value="UniProtKB-UniPathway"/>
</dbReference>
<keyword evidence="10 14" id="KW-0460">Magnesium</keyword>
<keyword evidence="9" id="KW-0274">FAD</keyword>
<comment type="caution">
    <text evidence="19">The sequence shown here is derived from an EMBL/GenBank/DDBJ whole genome shotgun (WGS) entry which is preliminary data.</text>
</comment>
<dbReference type="InterPro" id="IPR012846">
    <property type="entry name" value="Acetolactate_synth_lsu"/>
</dbReference>
<comment type="pathway">
    <text evidence="2 14">Amino-acid biosynthesis; L-valine biosynthesis; L-valine from pyruvate: step 1/4.</text>
</comment>
<organism evidence="19 20">
    <name type="scientific">Stackebrandtia albiflava</name>
    <dbReference type="NCBI Taxonomy" id="406432"/>
    <lineage>
        <taxon>Bacteria</taxon>
        <taxon>Bacillati</taxon>
        <taxon>Actinomycetota</taxon>
        <taxon>Actinomycetes</taxon>
        <taxon>Glycomycetales</taxon>
        <taxon>Glycomycetaceae</taxon>
        <taxon>Stackebrandtia</taxon>
    </lineage>
</organism>
<evidence type="ECO:0000256" key="6">
    <source>
        <dbReference type="ARBA" id="ARBA00022630"/>
    </source>
</evidence>
<evidence type="ECO:0000259" key="18">
    <source>
        <dbReference type="Pfam" id="PF02776"/>
    </source>
</evidence>
<comment type="catalytic activity">
    <reaction evidence="13 14">
        <text>2 pyruvate + H(+) = (2S)-2-acetolactate + CO2</text>
        <dbReference type="Rhea" id="RHEA:25249"/>
        <dbReference type="ChEBI" id="CHEBI:15361"/>
        <dbReference type="ChEBI" id="CHEBI:15378"/>
        <dbReference type="ChEBI" id="CHEBI:16526"/>
        <dbReference type="ChEBI" id="CHEBI:58476"/>
        <dbReference type="EC" id="2.2.1.6"/>
    </reaction>
</comment>
<evidence type="ECO:0000256" key="5">
    <source>
        <dbReference type="ARBA" id="ARBA00022605"/>
    </source>
</evidence>
<dbReference type="FunFam" id="3.40.50.970:FF:000016">
    <property type="entry name" value="Acetolactate synthase"/>
    <property type="match status" value="1"/>
</dbReference>
<dbReference type="InterPro" id="IPR012000">
    <property type="entry name" value="Thiamin_PyroP_enz_cen_dom"/>
</dbReference>
<dbReference type="FunFam" id="3.40.50.970:FF:000007">
    <property type="entry name" value="Acetolactate synthase"/>
    <property type="match status" value="1"/>
</dbReference>
<keyword evidence="8 14" id="KW-0479">Metal-binding</keyword>
<evidence type="ECO:0000256" key="8">
    <source>
        <dbReference type="ARBA" id="ARBA00022723"/>
    </source>
</evidence>
<feature type="region of interest" description="Disordered" evidence="15">
    <location>
        <begin position="1"/>
        <end position="24"/>
    </location>
</feature>
<accession>A0A562UQT1</accession>
<dbReference type="PANTHER" id="PTHR18968">
    <property type="entry name" value="THIAMINE PYROPHOSPHATE ENZYMES"/>
    <property type="match status" value="1"/>
</dbReference>
<dbReference type="PROSITE" id="PS00187">
    <property type="entry name" value="TPP_ENZYMES"/>
    <property type="match status" value="1"/>
</dbReference>
<dbReference type="RefSeq" id="WP_147143453.1">
    <property type="nucleotide sequence ID" value="NZ_BAABIJ010000005.1"/>
</dbReference>
<evidence type="ECO:0000256" key="7">
    <source>
        <dbReference type="ARBA" id="ARBA00022679"/>
    </source>
</evidence>
<dbReference type="InterPro" id="IPR000399">
    <property type="entry name" value="TPP-bd_CS"/>
</dbReference>
<protein>
    <recommendedName>
        <fullName evidence="4 14">Acetolactate synthase</fullName>
        <ecNumber evidence="4 14">2.2.1.6</ecNumber>
    </recommendedName>
</protein>
<dbReference type="UniPathway" id="UPA00049">
    <property type="reaction ID" value="UER00059"/>
</dbReference>
<comment type="pathway">
    <text evidence="1 14">Amino-acid biosynthesis; L-isoleucine biosynthesis; L-isoleucine from 2-oxobutanoate: step 1/4.</text>
</comment>
<evidence type="ECO:0000313" key="19">
    <source>
        <dbReference type="EMBL" id="TWJ07982.1"/>
    </source>
</evidence>
<dbReference type="GO" id="GO:0030976">
    <property type="term" value="F:thiamine pyrophosphate binding"/>
    <property type="evidence" value="ECO:0007669"/>
    <property type="project" value="UniProtKB-UniRule"/>
</dbReference>
<dbReference type="AlphaFoldDB" id="A0A562UQT1"/>
<dbReference type="InterPro" id="IPR012001">
    <property type="entry name" value="Thiamin_PyroP_enz_TPP-bd_dom"/>
</dbReference>
<evidence type="ECO:0000256" key="10">
    <source>
        <dbReference type="ARBA" id="ARBA00022842"/>
    </source>
</evidence>
<evidence type="ECO:0000256" key="9">
    <source>
        <dbReference type="ARBA" id="ARBA00022827"/>
    </source>
</evidence>
<evidence type="ECO:0000256" key="12">
    <source>
        <dbReference type="ARBA" id="ARBA00023304"/>
    </source>
</evidence>
<comment type="cofactor">
    <cofactor evidence="14">
        <name>thiamine diphosphate</name>
        <dbReference type="ChEBI" id="CHEBI:58937"/>
    </cofactor>
    <text evidence="14">Binds 1 thiamine pyrophosphate per subunit.</text>
</comment>
<dbReference type="EC" id="2.2.1.6" evidence="4 14"/>
<comment type="similarity">
    <text evidence="3 14">Belongs to the TPP enzyme family.</text>
</comment>
<evidence type="ECO:0000256" key="3">
    <source>
        <dbReference type="ARBA" id="ARBA00007812"/>
    </source>
</evidence>
<evidence type="ECO:0000256" key="2">
    <source>
        <dbReference type="ARBA" id="ARBA00005025"/>
    </source>
</evidence>
<evidence type="ECO:0000256" key="13">
    <source>
        <dbReference type="ARBA" id="ARBA00048670"/>
    </source>
</evidence>
<dbReference type="CDD" id="cd07035">
    <property type="entry name" value="TPP_PYR_POX_like"/>
    <property type="match status" value="1"/>
</dbReference>
<dbReference type="GO" id="GO:0005948">
    <property type="term" value="C:acetolactate synthase complex"/>
    <property type="evidence" value="ECO:0007669"/>
    <property type="project" value="TreeGrafter"/>
</dbReference>
<dbReference type="OrthoDB" id="4494979at2"/>
<dbReference type="InterPro" id="IPR045229">
    <property type="entry name" value="TPP_enz"/>
</dbReference>
<keyword evidence="5 14" id="KW-0028">Amino-acid biosynthesis</keyword>
<dbReference type="InterPro" id="IPR039368">
    <property type="entry name" value="AHAS_TPP"/>
</dbReference>
<dbReference type="InterPro" id="IPR011766">
    <property type="entry name" value="TPP_enzyme_TPP-bd"/>
</dbReference>
<dbReference type="Pfam" id="PF02775">
    <property type="entry name" value="TPP_enzyme_C"/>
    <property type="match status" value="1"/>
</dbReference>
<comment type="cofactor">
    <cofactor evidence="14">
        <name>Mg(2+)</name>
        <dbReference type="ChEBI" id="CHEBI:18420"/>
    </cofactor>
    <text evidence="14">Binds 1 Mg(2+) ion per subunit.</text>
</comment>
<dbReference type="CDD" id="cd02015">
    <property type="entry name" value="TPP_AHAS"/>
    <property type="match status" value="1"/>
</dbReference>
<dbReference type="UniPathway" id="UPA00047">
    <property type="reaction ID" value="UER00055"/>
</dbReference>
<dbReference type="GO" id="GO:0003984">
    <property type="term" value="F:acetolactate synthase activity"/>
    <property type="evidence" value="ECO:0007669"/>
    <property type="project" value="UniProtKB-EC"/>
</dbReference>
<dbReference type="Proteomes" id="UP000321617">
    <property type="component" value="Unassembled WGS sequence"/>
</dbReference>
<reference evidence="19 20" key="1">
    <citation type="journal article" date="2013" name="Stand. Genomic Sci.">
        <title>Genomic Encyclopedia of Type Strains, Phase I: The one thousand microbial genomes (KMG-I) project.</title>
        <authorList>
            <person name="Kyrpides N.C."/>
            <person name="Woyke T."/>
            <person name="Eisen J.A."/>
            <person name="Garrity G."/>
            <person name="Lilburn T.G."/>
            <person name="Beck B.J."/>
            <person name="Whitman W.B."/>
            <person name="Hugenholtz P."/>
            <person name="Klenk H.P."/>
        </authorList>
    </citation>
    <scope>NUCLEOTIDE SEQUENCE [LARGE SCALE GENOMIC DNA]</scope>
    <source>
        <strain evidence="19 20">DSM 45044</strain>
    </source>
</reference>
<proteinExistence type="inferred from homology"/>
<dbReference type="Pfam" id="PF02776">
    <property type="entry name" value="TPP_enzyme_N"/>
    <property type="match status" value="1"/>
</dbReference>
<dbReference type="Pfam" id="PF00205">
    <property type="entry name" value="TPP_enzyme_M"/>
    <property type="match status" value="1"/>
</dbReference>
<evidence type="ECO:0000256" key="1">
    <source>
        <dbReference type="ARBA" id="ARBA00004974"/>
    </source>
</evidence>
<evidence type="ECO:0000256" key="4">
    <source>
        <dbReference type="ARBA" id="ARBA00013145"/>
    </source>
</evidence>
<evidence type="ECO:0000259" key="17">
    <source>
        <dbReference type="Pfam" id="PF02775"/>
    </source>
</evidence>
<keyword evidence="11 14" id="KW-0786">Thiamine pyrophosphate</keyword>
<keyword evidence="6" id="KW-0285">Flavoprotein</keyword>
<evidence type="ECO:0000259" key="16">
    <source>
        <dbReference type="Pfam" id="PF00205"/>
    </source>
</evidence>
<dbReference type="SUPFAM" id="SSF52467">
    <property type="entry name" value="DHS-like NAD/FAD-binding domain"/>
    <property type="match status" value="1"/>
</dbReference>
<dbReference type="GO" id="GO:0050660">
    <property type="term" value="F:flavin adenine dinucleotide binding"/>
    <property type="evidence" value="ECO:0007669"/>
    <property type="project" value="InterPro"/>
</dbReference>
<dbReference type="EMBL" id="VLLL01000009">
    <property type="protein sequence ID" value="TWJ07982.1"/>
    <property type="molecule type" value="Genomic_DNA"/>
</dbReference>
<gene>
    <name evidence="19" type="ORF">LX16_4765</name>
</gene>
<feature type="domain" description="Thiamine pyrophosphate enzyme central" evidence="16">
    <location>
        <begin position="214"/>
        <end position="347"/>
    </location>
</feature>
<dbReference type="GO" id="GO:0009099">
    <property type="term" value="P:L-valine biosynthetic process"/>
    <property type="evidence" value="ECO:0007669"/>
    <property type="project" value="UniProtKB-UniPathway"/>
</dbReference>
<keyword evidence="12 14" id="KW-0100">Branched-chain amino acid biosynthesis</keyword>
<keyword evidence="7 14" id="KW-0808">Transferase</keyword>
<dbReference type="InterPro" id="IPR029035">
    <property type="entry name" value="DHS-like_NAD/FAD-binding_dom"/>
</dbReference>
<dbReference type="NCBIfam" id="TIGR00118">
    <property type="entry name" value="acolac_lg"/>
    <property type="match status" value="1"/>
</dbReference>
<sequence>MNNSEKFAIPRPPGRRPGQSAPTMTGAQSLVRSLEELGVEVVFGIPGGAILPAYDPLFDSTRVRHVLVRHEQGAGHAATGYAQATGRVGVCMATSGPGATNLVTPLADAYMDSVPIVAITGQVATSMIGTDAFQEADIHGVTMPVTKHGYLVTDVDDIPRVLAEAFHVAATGRPGPVLVDIPKDLLQANTHFDWPPRLELPGYRPTTQPHGKQVRQAAELLATARRPVLYVGGGVLKADACGELARLAEASGAPVVTTLMARGAFPDSHPQHVGMPGMHGTVSAVYALQRSDLIVALGARFDDRVTGKIDSFAPDAKVVHVDIDPAEIGKNRHADVPIVGDAKAAIGMLADAYDPEAPRSRMDTWWEELTDLRRRYPLGYDRHADGTLAPQQVIERIGRLVGPEAIYVTGVGQHQMWASQFIRYDRPYSFLNSGGLGTMGYAVPAAMGAKFGKPDTAVWAIDGDGCFQMTNQELATCALEGIPIKVAVINNGNLGMVRQWQTLFYEQRYSNTNLGTHGPRVPDFVKLAEALGCVGLRCDAEADIDATIEKAMAVDDRPVVIDFIVGADAMVWPMVPAGVSNDHILAARDVRPIFDEDDC</sequence>
<evidence type="ECO:0000256" key="14">
    <source>
        <dbReference type="RuleBase" id="RU003591"/>
    </source>
</evidence>